<evidence type="ECO:0000313" key="2">
    <source>
        <dbReference type="Proteomes" id="UP000093053"/>
    </source>
</evidence>
<proteinExistence type="predicted"/>
<evidence type="ECO:0000313" key="1">
    <source>
        <dbReference type="EMBL" id="ANZ37687.1"/>
    </source>
</evidence>
<name>A0A1B2HIZ5_9PSEU</name>
<organism evidence="1 2">
    <name type="scientific">Lentzea guizhouensis</name>
    <dbReference type="NCBI Taxonomy" id="1586287"/>
    <lineage>
        <taxon>Bacteria</taxon>
        <taxon>Bacillati</taxon>
        <taxon>Actinomycetota</taxon>
        <taxon>Actinomycetes</taxon>
        <taxon>Pseudonocardiales</taxon>
        <taxon>Pseudonocardiaceae</taxon>
        <taxon>Lentzea</taxon>
    </lineage>
</organism>
<dbReference type="Proteomes" id="UP000093053">
    <property type="component" value="Chromosome"/>
</dbReference>
<gene>
    <name evidence="1" type="ORF">BBK82_18130</name>
</gene>
<dbReference type="EMBL" id="CP016793">
    <property type="protein sequence ID" value="ANZ37687.1"/>
    <property type="molecule type" value="Genomic_DNA"/>
</dbReference>
<sequence length="73" mass="7976">MFGDLDELKAKATGGPAAAIMLVEAWRALLELHETTASGACRACGPRWRRRMCSVWRVAVAYFVRHERGAGGS</sequence>
<accession>A0A1B2HIZ5</accession>
<reference evidence="1 2" key="1">
    <citation type="submission" date="2016-07" db="EMBL/GenBank/DDBJ databases">
        <title>Complete genome sequence of the Lentzea guizhouensis DHS C013.</title>
        <authorList>
            <person name="Cao C."/>
        </authorList>
    </citation>
    <scope>NUCLEOTIDE SEQUENCE [LARGE SCALE GENOMIC DNA]</scope>
    <source>
        <strain evidence="1 2">DHS C013</strain>
    </source>
</reference>
<protein>
    <submittedName>
        <fullName evidence="1">Uncharacterized protein</fullName>
    </submittedName>
</protein>
<dbReference type="KEGG" id="led:BBK82_18130"/>
<keyword evidence="2" id="KW-1185">Reference proteome</keyword>
<dbReference type="AlphaFoldDB" id="A0A1B2HIZ5"/>